<keyword evidence="2" id="KW-1185">Reference proteome</keyword>
<gene>
    <name evidence="1" type="ORF">I4F81_012050</name>
</gene>
<sequence>MEADASTPAVGPPPAPSRLRRLLRRLPPTPAAASDPAAAAAGRHRGGGAGGGGGGDSGSDSGGNGSDGSSSGSGAAPSGDVKSAATAAATEGARLACGGDEADDCGGPPPLPPVSFLALFRYATPVDKALLVAGTVAAVGHGAMLPIFALLFGDLIDAGNSTDTLSPTAALDATATAAWKLLLLGGVSGALSFLQVTCWMTSSQRQAVRMRTLFTASLLRQEMGYYDGLSSGTLTAHVTGDVAVIQAGMGDKIATIIQQASTAIAGFAIAFVGSWKLTLVVLSTAPALAVVGGLFGKFAAEATVRGQKSYAAAGAVAEEALTLFRTVVAYGGEATEAAKYERLLLRAARDEERRSHLMGISIGISMFIMLSVYGLSFWYGGKLVRDGDVTSGAVVTVFFAIIIGAMGLGQTAPGISAVHAARGAAPRVFEVIERTSAIDPLDDAAGVVPPAVDGRLALRDVGFAYPSHPDRQVLTGTSVAVGKGQTLALVGASGCGKTTVVQLLERLYDADTGAVEVGGVNVRDISVQWLRSQIGFVSQSPVLFSGTIRDNIALGGGCVVEDVAADAAAPSSAAGTTPRRRVSPRVVTDADVVAAAKAANAYDFISALPDGFDTQVGTKGGQLSGGQRQRVCIARALVGNPAFLLADEATASLDTASERVVQDALARAAASRTTVVIAHRLSTVQAADAIAVVGEGGRVVETGTHAELVARPGGRYRQMVERQTLTDESPADRARRGEDRRKRVRKLQEEGGGATTTTADTDAGAARGDDEGEVGEAAPLAAADAKAAVDKESLTEEASTSGAGGSLGSSDDESPRKKVDIATARAVAWRALVWNRREAPYLALGILGAMGSGAAWPIMAIIYSQVIVLLGDTSDGAAGPVNRYAAAFVALGGCMALVMYLQVAMLSVAGERLTVKLRIAAFRAMLRQEVAFFDSPDHSVGALSTQLAAQVPLVKGLTGETTGNLLMVAASIGTGLVVAFLSCWRVALVTLAFTPGVAVGGALEMRRLTTSDAEVKEAYQGAGAVLSETVDNIRTVTTLGVQREFLRRFEDKLRAPITQGRKMAITSGVGTGLSEACTFAIWAVALWYGAKLGVDGDCDFLGSLKALTVIIFSFMMIGQAATAMPDLAASITAAAKVFSLVDRLSAIDAMAPLPPVEPAWASNEQRLSDVAFTYPSRPDAPVLTGLSVLAPPGSTVGLVGSSGCGKSSTLALLQRLYDPTGGLVSHGGIPLDAVHPAALRARLSVIPQEPELFTTTFRDNIAYGLPHGPSTADGAPPVVTDEAVEAAAAAAGAADFIAAAGGLDAAVGQRGAGLSGGQRQRVAVARALIRRPAVLLSDEATSALDSASEAVVAAALEGGGGYGRTTLLVAHRLATVKDADAIVVVVGGAVAEVGRHADLIARGGVYAGLVRDQEMDA</sequence>
<evidence type="ECO:0000313" key="2">
    <source>
        <dbReference type="Proteomes" id="UP000798662"/>
    </source>
</evidence>
<dbReference type="Proteomes" id="UP000798662">
    <property type="component" value="Chromosome 3"/>
</dbReference>
<accession>A0ACC3CHU0</accession>
<evidence type="ECO:0000313" key="1">
    <source>
        <dbReference type="EMBL" id="KAK1869576.1"/>
    </source>
</evidence>
<protein>
    <submittedName>
        <fullName evidence="1">Uncharacterized protein</fullName>
    </submittedName>
</protein>
<reference evidence="1" key="1">
    <citation type="submission" date="2019-11" db="EMBL/GenBank/DDBJ databases">
        <title>Nori genome reveals adaptations in red seaweeds to the harsh intertidal environment.</title>
        <authorList>
            <person name="Wang D."/>
            <person name="Mao Y."/>
        </authorList>
    </citation>
    <scope>NUCLEOTIDE SEQUENCE</scope>
    <source>
        <tissue evidence="1">Gametophyte</tissue>
    </source>
</reference>
<organism evidence="1 2">
    <name type="scientific">Pyropia yezoensis</name>
    <name type="common">Susabi-nori</name>
    <name type="synonym">Porphyra yezoensis</name>
    <dbReference type="NCBI Taxonomy" id="2788"/>
    <lineage>
        <taxon>Eukaryota</taxon>
        <taxon>Rhodophyta</taxon>
        <taxon>Bangiophyceae</taxon>
        <taxon>Bangiales</taxon>
        <taxon>Bangiaceae</taxon>
        <taxon>Pyropia</taxon>
    </lineage>
</organism>
<comment type="caution">
    <text evidence="1">The sequence shown here is derived from an EMBL/GenBank/DDBJ whole genome shotgun (WGS) entry which is preliminary data.</text>
</comment>
<proteinExistence type="predicted"/>
<dbReference type="EMBL" id="CM020620">
    <property type="protein sequence ID" value="KAK1869576.1"/>
    <property type="molecule type" value="Genomic_DNA"/>
</dbReference>
<name>A0ACC3CHU0_PYRYE</name>